<dbReference type="PANTHER" id="PTHR35149">
    <property type="entry name" value="SLL5132 PROTEIN"/>
    <property type="match status" value="1"/>
</dbReference>
<proteinExistence type="predicted"/>
<name>A0A1Q2SPG2_9GAMM</name>
<gene>
    <name evidence="2" type="ORF">TAO_1631</name>
</gene>
<dbReference type="Proteomes" id="UP000243679">
    <property type="component" value="Chromosome"/>
</dbReference>
<feature type="domain" description="GmrSD restriction endonucleases N-terminal" evidence="1">
    <location>
        <begin position="13"/>
        <end position="232"/>
    </location>
</feature>
<dbReference type="RefSeq" id="WP_231910637.1">
    <property type="nucleotide sequence ID" value="NZ_AP014836.1"/>
</dbReference>
<dbReference type="AlphaFoldDB" id="A0A1Q2SPG2"/>
<dbReference type="KEGG" id="ntt:TAO_1631"/>
<reference evidence="2 3" key="1">
    <citation type="journal article" date="2017" name="ISME J.">
        <title>An acid-tolerant ammonia-oxidizing ?-proteobacterium from soil.</title>
        <authorList>
            <person name="Hayatsu M."/>
            <person name="Tago K."/>
            <person name="Uchiyama I."/>
            <person name="Toyoda A."/>
            <person name="Wang Y."/>
            <person name="Shimomura Y."/>
            <person name="Okubo T."/>
            <person name="Kurisu F."/>
            <person name="Hirono Y."/>
            <person name="Nonaka K."/>
            <person name="Akiyama H."/>
            <person name="Itoh T."/>
            <person name="Takami H."/>
        </authorList>
    </citation>
    <scope>NUCLEOTIDE SEQUENCE [LARGE SCALE GENOMIC DNA]</scope>
    <source>
        <strain evidence="2 3">TAO100</strain>
    </source>
</reference>
<protein>
    <submittedName>
        <fullName evidence="2">Hypothetical conserved protein</fullName>
    </submittedName>
</protein>
<dbReference type="EMBL" id="AP014836">
    <property type="protein sequence ID" value="BAW81001.1"/>
    <property type="molecule type" value="Genomic_DNA"/>
</dbReference>
<organism evidence="2 3">
    <name type="scientific">Candidatus Nitrosoglobus terrae</name>
    <dbReference type="NCBI Taxonomy" id="1630141"/>
    <lineage>
        <taxon>Bacteria</taxon>
        <taxon>Pseudomonadati</taxon>
        <taxon>Pseudomonadota</taxon>
        <taxon>Gammaproteobacteria</taxon>
        <taxon>Chromatiales</taxon>
        <taxon>Chromatiaceae</taxon>
        <taxon>Candidatus Nitrosoglobus</taxon>
    </lineage>
</organism>
<evidence type="ECO:0000313" key="2">
    <source>
        <dbReference type="EMBL" id="BAW81001.1"/>
    </source>
</evidence>
<dbReference type="PANTHER" id="PTHR35149:SF2">
    <property type="entry name" value="DUF262 DOMAIN-CONTAINING PROTEIN"/>
    <property type="match status" value="1"/>
</dbReference>
<dbReference type="Pfam" id="PF03235">
    <property type="entry name" value="GmrSD_N"/>
    <property type="match status" value="1"/>
</dbReference>
<dbReference type="InterPro" id="IPR004919">
    <property type="entry name" value="GmrSD_N"/>
</dbReference>
<keyword evidence="3" id="KW-1185">Reference proteome</keyword>
<evidence type="ECO:0000259" key="1">
    <source>
        <dbReference type="Pfam" id="PF03235"/>
    </source>
</evidence>
<accession>A0A1Q2SPG2</accession>
<evidence type="ECO:0000313" key="3">
    <source>
        <dbReference type="Proteomes" id="UP000243679"/>
    </source>
</evidence>
<sequence>MSKKISGSEYPLAKIFSSEFEYVIPPYQRPYAWEIEQITTLFDDLYDFFEANKDEDYFLGSIVLIKEERGARSEVVDGQQRLTTLTILLAIIASKMEETKRQNISIYISEPGNPFENLTPKSRLTLRSQDKDFFKHYVQEFRFEGLFKLDEKQLKNEAQINIKRNSQALHSKIMEIFGEDIKKLKDFTSFLIQRCFIIAVTVSNQNTALRIFSVMNSRGLDLQETDIIKADIIRLLTSESEQNYYSKKWEELEIEIGRESFKDLFSHIRMIYAKEKARRNILEEFRKHVPNKNTDPNKFIDDILDPYAQAYTLYYC</sequence>